<reference evidence="1" key="2">
    <citation type="submission" date="2022-01" db="EMBL/GenBank/DDBJ databases">
        <authorList>
            <person name="Yamashiro T."/>
            <person name="Shiraishi A."/>
            <person name="Satake H."/>
            <person name="Nakayama K."/>
        </authorList>
    </citation>
    <scope>NUCLEOTIDE SEQUENCE</scope>
</reference>
<organism evidence="1 2">
    <name type="scientific">Tanacetum coccineum</name>
    <dbReference type="NCBI Taxonomy" id="301880"/>
    <lineage>
        <taxon>Eukaryota</taxon>
        <taxon>Viridiplantae</taxon>
        <taxon>Streptophyta</taxon>
        <taxon>Embryophyta</taxon>
        <taxon>Tracheophyta</taxon>
        <taxon>Spermatophyta</taxon>
        <taxon>Magnoliopsida</taxon>
        <taxon>eudicotyledons</taxon>
        <taxon>Gunneridae</taxon>
        <taxon>Pentapetalae</taxon>
        <taxon>asterids</taxon>
        <taxon>campanulids</taxon>
        <taxon>Asterales</taxon>
        <taxon>Asteraceae</taxon>
        <taxon>Asteroideae</taxon>
        <taxon>Anthemideae</taxon>
        <taxon>Anthemidinae</taxon>
        <taxon>Tanacetum</taxon>
    </lineage>
</organism>
<comment type="caution">
    <text evidence="1">The sequence shown here is derived from an EMBL/GenBank/DDBJ whole genome shotgun (WGS) entry which is preliminary data.</text>
</comment>
<protein>
    <submittedName>
        <fullName evidence="1">Uncharacterized protein</fullName>
    </submittedName>
</protein>
<gene>
    <name evidence="1" type="ORF">Tco_0654979</name>
</gene>
<evidence type="ECO:0000313" key="1">
    <source>
        <dbReference type="EMBL" id="GJS60195.1"/>
    </source>
</evidence>
<proteinExistence type="predicted"/>
<dbReference type="EMBL" id="BQNB010009205">
    <property type="protein sequence ID" value="GJS60195.1"/>
    <property type="molecule type" value="Genomic_DNA"/>
</dbReference>
<keyword evidence="2" id="KW-1185">Reference proteome</keyword>
<evidence type="ECO:0000313" key="2">
    <source>
        <dbReference type="Proteomes" id="UP001151760"/>
    </source>
</evidence>
<name>A0ABQ4X4T2_9ASTR</name>
<accession>A0ABQ4X4T2</accession>
<dbReference type="Proteomes" id="UP001151760">
    <property type="component" value="Unassembled WGS sequence"/>
</dbReference>
<reference evidence="1" key="1">
    <citation type="journal article" date="2022" name="Int. J. Mol. Sci.">
        <title>Draft Genome of Tanacetum Coccineum: Genomic Comparison of Closely Related Tanacetum-Family Plants.</title>
        <authorList>
            <person name="Yamashiro T."/>
            <person name="Shiraishi A."/>
            <person name="Nakayama K."/>
            <person name="Satake H."/>
        </authorList>
    </citation>
    <scope>NUCLEOTIDE SEQUENCE</scope>
</reference>
<sequence>MSSQSGQRSLEVRCDVVSFYTYNFLISTTVPTDEIGRGVQGRGGTGNEVPILSHRSIFSTLDNGRNHCGRIFTTSWSLLDLNSGSLDINASFDVITPPTNGLEKTVNPQHPILELS</sequence>